<evidence type="ECO:0000313" key="1">
    <source>
        <dbReference type="Proteomes" id="UP000036681"/>
    </source>
</evidence>
<evidence type="ECO:0000313" key="2">
    <source>
        <dbReference type="WBParaSite" id="ALUE_0001186201-mRNA-1"/>
    </source>
</evidence>
<accession>A0A0M3I4U9</accession>
<dbReference type="AlphaFoldDB" id="A0A0M3I4U9"/>
<sequence length="150" mass="16878">MVAGIWLLREEFPVMPNSAAWWGNPYETDGDVRIIGSDGCETVKNTTSTSCYRMDGSYVSHLSSDESHEWRAVEYVGDKTVLTSQRSQVRRFKSGDVKVRLTLIETSITMLCCDVGTVKHLKKPTHCTQKYCVEWGKVARQRSRQAAAAV</sequence>
<protein>
    <submittedName>
        <fullName evidence="2">Ricin B-type lectin domain-containing protein</fullName>
    </submittedName>
</protein>
<reference evidence="2" key="1">
    <citation type="submission" date="2017-02" db="UniProtKB">
        <authorList>
            <consortium name="WormBaseParasite"/>
        </authorList>
    </citation>
    <scope>IDENTIFICATION</scope>
</reference>
<organism evidence="1 2">
    <name type="scientific">Ascaris lumbricoides</name>
    <name type="common">Giant roundworm</name>
    <dbReference type="NCBI Taxonomy" id="6252"/>
    <lineage>
        <taxon>Eukaryota</taxon>
        <taxon>Metazoa</taxon>
        <taxon>Ecdysozoa</taxon>
        <taxon>Nematoda</taxon>
        <taxon>Chromadorea</taxon>
        <taxon>Rhabditida</taxon>
        <taxon>Spirurina</taxon>
        <taxon>Ascaridomorpha</taxon>
        <taxon>Ascaridoidea</taxon>
        <taxon>Ascarididae</taxon>
        <taxon>Ascaris</taxon>
    </lineage>
</organism>
<keyword evidence="1" id="KW-1185">Reference proteome</keyword>
<proteinExistence type="predicted"/>
<name>A0A0M3I4U9_ASCLU</name>
<dbReference type="Proteomes" id="UP000036681">
    <property type="component" value="Unplaced"/>
</dbReference>
<dbReference type="WBParaSite" id="ALUE_0001186201-mRNA-1">
    <property type="protein sequence ID" value="ALUE_0001186201-mRNA-1"/>
    <property type="gene ID" value="ALUE_0001186201"/>
</dbReference>